<dbReference type="PATRIC" id="fig|1423747.3.peg.1381"/>
<protein>
    <submittedName>
        <fullName evidence="2">Nadph quinone reductase-like zn-dependent oxidoreductase</fullName>
    </submittedName>
</protein>
<dbReference type="InterPro" id="IPR011032">
    <property type="entry name" value="GroES-like_sf"/>
</dbReference>
<dbReference type="STRING" id="1423747.FC69_GL001355"/>
<dbReference type="SUPFAM" id="SSF51735">
    <property type="entry name" value="NAD(P)-binding Rossmann-fold domains"/>
    <property type="match status" value="1"/>
</dbReference>
<comment type="caution">
    <text evidence="2">The sequence shown here is derived from an EMBL/GenBank/DDBJ whole genome shotgun (WGS) entry which is preliminary data.</text>
</comment>
<name>A0A0R1S2R3_9LACO</name>
<dbReference type="PANTHER" id="PTHR44013">
    <property type="entry name" value="ZINC-TYPE ALCOHOL DEHYDROGENASE-LIKE PROTEIN C16A3.02C"/>
    <property type="match status" value="1"/>
</dbReference>
<dbReference type="PANTHER" id="PTHR44013:SF1">
    <property type="entry name" value="ZINC-TYPE ALCOHOL DEHYDROGENASE-LIKE PROTEIN C16A3.02C"/>
    <property type="match status" value="1"/>
</dbReference>
<proteinExistence type="predicted"/>
<dbReference type="InterPro" id="IPR036291">
    <property type="entry name" value="NAD(P)-bd_dom_sf"/>
</dbReference>
<dbReference type="InterPro" id="IPR052733">
    <property type="entry name" value="Chloroplast_QOR"/>
</dbReference>
<dbReference type="Gene3D" id="3.90.180.10">
    <property type="entry name" value="Medium-chain alcohol dehydrogenases, catalytic domain"/>
    <property type="match status" value="1"/>
</dbReference>
<reference evidence="2 3" key="1">
    <citation type="journal article" date="2015" name="Genome Announc.">
        <title>Expanding the biotechnology potential of lactobacilli through comparative genomics of 213 strains and associated genera.</title>
        <authorList>
            <person name="Sun Z."/>
            <person name="Harris H.M."/>
            <person name="McCann A."/>
            <person name="Guo C."/>
            <person name="Argimon S."/>
            <person name="Zhang W."/>
            <person name="Yang X."/>
            <person name="Jeffery I.B."/>
            <person name="Cooney J.C."/>
            <person name="Kagawa T.F."/>
            <person name="Liu W."/>
            <person name="Song Y."/>
            <person name="Salvetti E."/>
            <person name="Wrobel A."/>
            <person name="Rasinkangas P."/>
            <person name="Parkhill J."/>
            <person name="Rea M.C."/>
            <person name="O'Sullivan O."/>
            <person name="Ritari J."/>
            <person name="Douillard F.P."/>
            <person name="Paul Ross R."/>
            <person name="Yang R."/>
            <person name="Briner A.E."/>
            <person name="Felis G.E."/>
            <person name="de Vos W.M."/>
            <person name="Barrangou R."/>
            <person name="Klaenhammer T.R."/>
            <person name="Caufield P.W."/>
            <person name="Cui Y."/>
            <person name="Zhang H."/>
            <person name="O'Toole P.W."/>
        </authorList>
    </citation>
    <scope>NUCLEOTIDE SEQUENCE [LARGE SCALE GENOMIC DNA]</scope>
    <source>
        <strain evidence="2 3">DSM 14340</strain>
    </source>
</reference>
<dbReference type="GO" id="GO:0016491">
    <property type="term" value="F:oxidoreductase activity"/>
    <property type="evidence" value="ECO:0007669"/>
    <property type="project" value="InterPro"/>
</dbReference>
<dbReference type="Pfam" id="PF13602">
    <property type="entry name" value="ADH_zinc_N_2"/>
    <property type="match status" value="1"/>
</dbReference>
<dbReference type="SMART" id="SM00829">
    <property type="entry name" value="PKS_ER"/>
    <property type="match status" value="1"/>
</dbReference>
<evidence type="ECO:0000313" key="2">
    <source>
        <dbReference type="EMBL" id="KRL60152.1"/>
    </source>
</evidence>
<dbReference type="SUPFAM" id="SSF50129">
    <property type="entry name" value="GroES-like"/>
    <property type="match status" value="1"/>
</dbReference>
<organism evidence="2 3">
    <name type="scientific">Latilactobacillus fuchuensis DSM 14340 = JCM 11249</name>
    <dbReference type="NCBI Taxonomy" id="1423747"/>
    <lineage>
        <taxon>Bacteria</taxon>
        <taxon>Bacillati</taxon>
        <taxon>Bacillota</taxon>
        <taxon>Bacilli</taxon>
        <taxon>Lactobacillales</taxon>
        <taxon>Lactobacillaceae</taxon>
        <taxon>Latilactobacillus</taxon>
    </lineage>
</organism>
<evidence type="ECO:0000259" key="1">
    <source>
        <dbReference type="SMART" id="SM00829"/>
    </source>
</evidence>
<accession>A0A0R1S2R3</accession>
<dbReference type="Gene3D" id="3.40.50.720">
    <property type="entry name" value="NAD(P)-binding Rossmann-like Domain"/>
    <property type="match status" value="1"/>
</dbReference>
<dbReference type="RefSeq" id="WP_025084008.1">
    <property type="nucleotide sequence ID" value="NZ_AZEX01000038.1"/>
</dbReference>
<dbReference type="InterPro" id="IPR020843">
    <property type="entry name" value="ER"/>
</dbReference>
<gene>
    <name evidence="2" type="ORF">FC69_GL001355</name>
</gene>
<evidence type="ECO:0000313" key="3">
    <source>
        <dbReference type="Proteomes" id="UP000051264"/>
    </source>
</evidence>
<dbReference type="OrthoDB" id="110915at2"/>
<dbReference type="AlphaFoldDB" id="A0A0R1S2R3"/>
<feature type="domain" description="Enoyl reductase (ER)" evidence="1">
    <location>
        <begin position="11"/>
        <end position="303"/>
    </location>
</feature>
<dbReference type="eggNOG" id="COG0604">
    <property type="taxonomic scope" value="Bacteria"/>
</dbReference>
<sequence>MQQIIQTDFSGVDGLQIETIAESHLTPLSVKVNTKYIPVLPYDWMTEYGLLKTIRPVKLPMVIGYGFGGIVESTGLLRDHQLVGKAVIGVQPTGSAQTVINAQLPPLLFEVPPKVALKDAVTLIGGADAALHAVNSIKANSTDVVLVTGASGGVGTYLIQLLKLAGATVIALANPDNRIFVQSLGADVVLGYQADLAAQLTRTIVPNKVIDTVGRPELLQTIATVHEQLTIFSLSLTNFNPPKPNQSFKFSNGSIGISGYHQLLALLATGQIQAQIQTVYPFEDVKKAHLAAKNGHARGRMLLAF</sequence>
<dbReference type="EMBL" id="AZEX01000038">
    <property type="protein sequence ID" value="KRL60152.1"/>
    <property type="molecule type" value="Genomic_DNA"/>
</dbReference>
<dbReference type="Proteomes" id="UP000051264">
    <property type="component" value="Unassembled WGS sequence"/>
</dbReference>